<dbReference type="SMART" id="SM00220">
    <property type="entry name" value="S_TKc"/>
    <property type="match status" value="1"/>
</dbReference>
<dbReference type="Gene3D" id="1.10.510.10">
    <property type="entry name" value="Transferase(Phosphotransferase) domain 1"/>
    <property type="match status" value="1"/>
</dbReference>
<dbReference type="GO" id="GO:0005524">
    <property type="term" value="F:ATP binding"/>
    <property type="evidence" value="ECO:0007669"/>
    <property type="project" value="UniProtKB-KW"/>
</dbReference>
<dbReference type="Proteomes" id="UP000326464">
    <property type="component" value="Unassembled WGS sequence"/>
</dbReference>
<dbReference type="SUPFAM" id="SSF56112">
    <property type="entry name" value="Protein kinase-like (PK-like)"/>
    <property type="match status" value="1"/>
</dbReference>
<organism evidence="8 9">
    <name type="scientific">Arthrobacter bussei</name>
    <dbReference type="NCBI Taxonomy" id="2594179"/>
    <lineage>
        <taxon>Bacteria</taxon>
        <taxon>Bacillati</taxon>
        <taxon>Actinomycetota</taxon>
        <taxon>Actinomycetes</taxon>
        <taxon>Micrococcales</taxon>
        <taxon>Micrococcaceae</taxon>
        <taxon>Arthrobacter</taxon>
    </lineage>
</organism>
<dbReference type="OrthoDB" id="9762169at2"/>
<evidence type="ECO:0000256" key="5">
    <source>
        <dbReference type="ARBA" id="ARBA00022777"/>
    </source>
</evidence>
<comment type="caution">
    <text evidence="8">The sequence shown here is derived from an EMBL/GenBank/DDBJ whole genome shotgun (WGS) entry which is preliminary data.</text>
</comment>
<evidence type="ECO:0000256" key="4">
    <source>
        <dbReference type="ARBA" id="ARBA00022741"/>
    </source>
</evidence>
<protein>
    <recommendedName>
        <fullName evidence="1">non-specific serine/threonine protein kinase</fullName>
        <ecNumber evidence="1">2.7.11.1</ecNumber>
    </recommendedName>
</protein>
<keyword evidence="6" id="KW-0067">ATP-binding</keyword>
<dbReference type="EMBL" id="VJXX01000001">
    <property type="protein sequence ID" value="MPY09400.1"/>
    <property type="molecule type" value="Genomic_DNA"/>
</dbReference>
<dbReference type="InterPro" id="IPR000719">
    <property type="entry name" value="Prot_kinase_dom"/>
</dbReference>
<dbReference type="PROSITE" id="PS00108">
    <property type="entry name" value="PROTEIN_KINASE_ST"/>
    <property type="match status" value="1"/>
</dbReference>
<dbReference type="Pfam" id="PF00069">
    <property type="entry name" value="Pkinase"/>
    <property type="match status" value="1"/>
</dbReference>
<evidence type="ECO:0000313" key="9">
    <source>
        <dbReference type="Proteomes" id="UP000326464"/>
    </source>
</evidence>
<name>A0A7X1TMC2_9MICC</name>
<dbReference type="PANTHER" id="PTHR43289">
    <property type="entry name" value="MITOGEN-ACTIVATED PROTEIN KINASE KINASE KINASE 20-RELATED"/>
    <property type="match status" value="1"/>
</dbReference>
<dbReference type="AlphaFoldDB" id="A0A7X1TMC2"/>
<dbReference type="CDD" id="cd14014">
    <property type="entry name" value="STKc_PknB_like"/>
    <property type="match status" value="1"/>
</dbReference>
<keyword evidence="4" id="KW-0547">Nucleotide-binding</keyword>
<evidence type="ECO:0000256" key="3">
    <source>
        <dbReference type="ARBA" id="ARBA00022679"/>
    </source>
</evidence>
<keyword evidence="3" id="KW-0808">Transferase</keyword>
<feature type="domain" description="Protein kinase" evidence="7">
    <location>
        <begin position="9"/>
        <end position="272"/>
    </location>
</feature>
<evidence type="ECO:0000313" key="8">
    <source>
        <dbReference type="EMBL" id="MPY09400.1"/>
    </source>
</evidence>
<evidence type="ECO:0000259" key="7">
    <source>
        <dbReference type="PROSITE" id="PS50011"/>
    </source>
</evidence>
<reference evidence="9" key="1">
    <citation type="submission" date="2019-07" db="EMBL/GenBank/DDBJ databases">
        <title>Arthrobacter KR32 sp. nov., isolated from mountain cheese made of cows milk.</title>
        <authorList>
            <person name="Flegler A."/>
        </authorList>
    </citation>
    <scope>NUCLEOTIDE SEQUENCE [LARGE SCALE GENOMIC DNA]</scope>
    <source>
        <strain evidence="9">KR32</strain>
    </source>
</reference>
<proteinExistence type="predicted"/>
<keyword evidence="5 8" id="KW-0418">Kinase</keyword>
<evidence type="ECO:0000256" key="1">
    <source>
        <dbReference type="ARBA" id="ARBA00012513"/>
    </source>
</evidence>
<sequence length="343" mass="36441">MDVLLADRYQTTDLLGVGGAASVYRAVDRNLGRDVAVKIFNPTTSDDDSYRRQHTETMLLSTLNHPGLVTLHDAGIHEDEDGRATGFLVMELVDGEDLRHLLRRGPIPAVDVAQLGADLADALAYIHSEGVVHRDVKPANILMFHSGDNSTRLYAKLTDFGIARMVEATMATAVGATIGTANYLSPEQAKGDALDERSDIYSLGLVLLECLTGEKAFPGPVVEAALARLLRDPDVPAALGPEWGDLLRSMTARDPGLRPYAHDVALQLRVFADDHVEPAADAQRRGALAGGVQDHLLQDVLPHDSGSSDVSTGGVSTGGLITGGILTGNIRIPEPPGRAPSIS</sequence>
<evidence type="ECO:0000256" key="6">
    <source>
        <dbReference type="ARBA" id="ARBA00022840"/>
    </source>
</evidence>
<dbReference type="GO" id="GO:0004674">
    <property type="term" value="F:protein serine/threonine kinase activity"/>
    <property type="evidence" value="ECO:0007669"/>
    <property type="project" value="UniProtKB-KW"/>
</dbReference>
<gene>
    <name evidence="8" type="ORF">FNH21_01450</name>
</gene>
<dbReference type="InterPro" id="IPR008271">
    <property type="entry name" value="Ser/Thr_kinase_AS"/>
</dbReference>
<keyword evidence="2 8" id="KW-0723">Serine/threonine-protein kinase</keyword>
<dbReference type="EC" id="2.7.11.1" evidence="1"/>
<evidence type="ECO:0000256" key="2">
    <source>
        <dbReference type="ARBA" id="ARBA00022527"/>
    </source>
</evidence>
<dbReference type="PANTHER" id="PTHR43289:SF6">
    <property type="entry name" value="SERINE_THREONINE-PROTEIN KINASE NEKL-3"/>
    <property type="match status" value="1"/>
</dbReference>
<accession>A0A7X1TMC2</accession>
<dbReference type="InterPro" id="IPR011009">
    <property type="entry name" value="Kinase-like_dom_sf"/>
</dbReference>
<keyword evidence="9" id="KW-1185">Reference proteome</keyword>
<dbReference type="Gene3D" id="3.30.200.20">
    <property type="entry name" value="Phosphorylase Kinase, domain 1"/>
    <property type="match status" value="1"/>
</dbReference>
<dbReference type="PROSITE" id="PS50011">
    <property type="entry name" value="PROTEIN_KINASE_DOM"/>
    <property type="match status" value="1"/>
</dbReference>
<dbReference type="RefSeq" id="WP_152811769.1">
    <property type="nucleotide sequence ID" value="NZ_VJXX01000001.1"/>
</dbReference>